<gene>
    <name evidence="6" type="primary">ycbL</name>
    <name evidence="6" type="ORF">DGMP_12380</name>
</gene>
<evidence type="ECO:0000256" key="4">
    <source>
        <dbReference type="ARBA" id="ARBA00022833"/>
    </source>
</evidence>
<keyword evidence="3" id="KW-0378">Hydrolase</keyword>
<dbReference type="GO" id="GO:0046872">
    <property type="term" value="F:metal ion binding"/>
    <property type="evidence" value="ECO:0007669"/>
    <property type="project" value="UniProtKB-KW"/>
</dbReference>
<organism evidence="6 7">
    <name type="scientific">Desulfomarina profundi</name>
    <dbReference type="NCBI Taxonomy" id="2772557"/>
    <lineage>
        <taxon>Bacteria</taxon>
        <taxon>Pseudomonadati</taxon>
        <taxon>Thermodesulfobacteriota</taxon>
        <taxon>Desulfobulbia</taxon>
        <taxon>Desulfobulbales</taxon>
        <taxon>Desulfobulbaceae</taxon>
        <taxon>Desulfomarina</taxon>
    </lineage>
</organism>
<dbReference type="Pfam" id="PF00753">
    <property type="entry name" value="Lactamase_B"/>
    <property type="match status" value="1"/>
</dbReference>
<dbReference type="PANTHER" id="PTHR46233">
    <property type="entry name" value="HYDROXYACYLGLUTATHIONE HYDROLASE GLOC"/>
    <property type="match status" value="1"/>
</dbReference>
<accession>A0A8D5JNU9</accession>
<name>A0A8D5JNU9_9BACT</name>
<keyword evidence="2" id="KW-0479">Metal-binding</keyword>
<dbReference type="PANTHER" id="PTHR46233:SF3">
    <property type="entry name" value="HYDROXYACYLGLUTATHIONE HYDROLASE GLOC"/>
    <property type="match status" value="1"/>
</dbReference>
<keyword evidence="4" id="KW-0862">Zinc</keyword>
<dbReference type="EMBL" id="AP024086">
    <property type="protein sequence ID" value="BCL60545.1"/>
    <property type="molecule type" value="Genomic_DNA"/>
</dbReference>
<evidence type="ECO:0000259" key="5">
    <source>
        <dbReference type="SMART" id="SM00849"/>
    </source>
</evidence>
<sequence>MIAGLRFNTISDETETMKVKQMIVGSMAVCCYIISCEKTKKAAIIDPGGDEDKILAEAENLGVSIEYIIVTHGHPDHVCGNRKIQEATGAKIIMHRADAQFFDKPEVKNYFSMLGMEPSPSPDILVEDGDIIELGEEKLEVMHTPGHTPGGMCLYNSPDVITGDTLFVGGLGRTDFPGGSHEELLNSIRTKLLVLPDETIVWPGHGYGGSRSTIGEEKVSNPFL</sequence>
<dbReference type="CDD" id="cd06262">
    <property type="entry name" value="metallo-hydrolase-like_MBL-fold"/>
    <property type="match status" value="1"/>
</dbReference>
<dbReference type="SMART" id="SM00849">
    <property type="entry name" value="Lactamase_B"/>
    <property type="match status" value="1"/>
</dbReference>
<dbReference type="AlphaFoldDB" id="A0A8D5JNU9"/>
<evidence type="ECO:0000256" key="2">
    <source>
        <dbReference type="ARBA" id="ARBA00022723"/>
    </source>
</evidence>
<comment type="cofactor">
    <cofactor evidence="1">
        <name>Zn(2+)</name>
        <dbReference type="ChEBI" id="CHEBI:29105"/>
    </cofactor>
</comment>
<evidence type="ECO:0000256" key="3">
    <source>
        <dbReference type="ARBA" id="ARBA00022801"/>
    </source>
</evidence>
<dbReference type="Proteomes" id="UP000826725">
    <property type="component" value="Chromosome"/>
</dbReference>
<keyword evidence="7" id="KW-1185">Reference proteome</keyword>
<evidence type="ECO:0000256" key="1">
    <source>
        <dbReference type="ARBA" id="ARBA00001947"/>
    </source>
</evidence>
<dbReference type="InterPro" id="IPR001279">
    <property type="entry name" value="Metallo-B-lactamas"/>
</dbReference>
<dbReference type="GO" id="GO:0016787">
    <property type="term" value="F:hydrolase activity"/>
    <property type="evidence" value="ECO:0007669"/>
    <property type="project" value="UniProtKB-KW"/>
</dbReference>
<feature type="domain" description="Metallo-beta-lactamase" evidence="5">
    <location>
        <begin position="28"/>
        <end position="205"/>
    </location>
</feature>
<reference evidence="6" key="1">
    <citation type="submission" date="2020-09" db="EMBL/GenBank/DDBJ databases">
        <title>Desulfogranum mesoprofundum gen. nov., sp. nov., a novel mesophilic, sulfate-reducing chemolithoautotroph isolated from a deep-sea hydrothermal vent chimney in the Suiyo Seamount.</title>
        <authorList>
            <person name="Hashimoto Y."/>
            <person name="Nakagawa S."/>
        </authorList>
    </citation>
    <scope>NUCLEOTIDE SEQUENCE</scope>
    <source>
        <strain evidence="6">KT2</strain>
    </source>
</reference>
<protein>
    <submittedName>
        <fullName evidence="6">MBL fold metallo-hydrolase</fullName>
    </submittedName>
</protein>
<evidence type="ECO:0000313" key="7">
    <source>
        <dbReference type="Proteomes" id="UP000826725"/>
    </source>
</evidence>
<evidence type="ECO:0000313" key="6">
    <source>
        <dbReference type="EMBL" id="BCL60545.1"/>
    </source>
</evidence>
<proteinExistence type="predicted"/>
<dbReference type="KEGG" id="dbk:DGMP_12380"/>
<dbReference type="InterPro" id="IPR051453">
    <property type="entry name" value="MBL_Glyoxalase_II"/>
</dbReference>